<dbReference type="EMBL" id="VBOV01000076">
    <property type="protein sequence ID" value="TMQ60523.1"/>
    <property type="molecule type" value="Genomic_DNA"/>
</dbReference>
<dbReference type="Proteomes" id="UP000320913">
    <property type="component" value="Unassembled WGS sequence"/>
</dbReference>
<dbReference type="PANTHER" id="PTHR43092">
    <property type="entry name" value="L-CYSTEINE DESULFHYDRASE"/>
    <property type="match status" value="1"/>
</dbReference>
<dbReference type="GO" id="GO:0008483">
    <property type="term" value="F:transaminase activity"/>
    <property type="evidence" value="ECO:0007669"/>
    <property type="project" value="UniProtKB-KW"/>
</dbReference>
<feature type="domain" description="Aminotransferase class V" evidence="2">
    <location>
        <begin position="65"/>
        <end position="378"/>
    </location>
</feature>
<evidence type="ECO:0000313" key="4">
    <source>
        <dbReference type="EMBL" id="TMQ60523.1"/>
    </source>
</evidence>
<dbReference type="InterPro" id="IPR015421">
    <property type="entry name" value="PyrdxlP-dep_Trfase_major"/>
</dbReference>
<dbReference type="Gene3D" id="3.90.1150.10">
    <property type="entry name" value="Aspartate Aminotransferase, domain 1"/>
    <property type="match status" value="1"/>
</dbReference>
<evidence type="ECO:0000313" key="3">
    <source>
        <dbReference type="EMBL" id="TMQ47237.1"/>
    </source>
</evidence>
<dbReference type="InterPro" id="IPR015424">
    <property type="entry name" value="PyrdxlP-dep_Trfase"/>
</dbReference>
<dbReference type="PANTHER" id="PTHR43092:SF2">
    <property type="entry name" value="HERCYNYLCYSTEINE SULFOXIDE LYASE"/>
    <property type="match status" value="1"/>
</dbReference>
<dbReference type="AlphaFoldDB" id="A0A538TA56"/>
<dbReference type="InterPro" id="IPR000192">
    <property type="entry name" value="Aminotrans_V_dom"/>
</dbReference>
<keyword evidence="1" id="KW-0663">Pyridoxal phosphate</keyword>
<protein>
    <submittedName>
        <fullName evidence="4">Aminotransferase class V-fold PLP-dependent enzyme</fullName>
    </submittedName>
</protein>
<accession>A0A538TA56</accession>
<sequence>MLAHWLLDPTVTYLNHGTVGASPRRVLAAQQRIRDEIERQPSRFLLRELSSTTVGMPRSSPPRLRAAAELVAAFLGARGEDLVFVDNATTGINAVVSSFDLRDGDEVLLTDHAYGAIRNAVSFHAASRGARVRAVELPSPARGPSAFTETVLAAIGPRTRLAVVDHVTSESALVLPIAEIAAGCRARGVALAVDGAHAPGALALDVPSVGADWYVGNLHKWAHAPRSSAFLWAGKERQEGLHPPVISWGLGKGFTAEFDWAGTKDPTPYLAAPEGISFMRELGLEAMRAHNHGLAWAAASLLAERWNTPYALPERMVGTMVTVPLPERLGSSSEDAARLRDALLEQERIEVQLHASKGRLWVRVSAQAYNEIADVERLAAAVTARTS</sequence>
<proteinExistence type="predicted"/>
<evidence type="ECO:0000256" key="1">
    <source>
        <dbReference type="ARBA" id="ARBA00022898"/>
    </source>
</evidence>
<dbReference type="EMBL" id="VBOR01000120">
    <property type="protein sequence ID" value="TMQ47237.1"/>
    <property type="molecule type" value="Genomic_DNA"/>
</dbReference>
<gene>
    <name evidence="3" type="ORF">E6K71_10515</name>
    <name evidence="4" type="ORF">E6K75_02765</name>
</gene>
<organism evidence="4 6">
    <name type="scientific">Eiseniibacteriota bacterium</name>
    <dbReference type="NCBI Taxonomy" id="2212470"/>
    <lineage>
        <taxon>Bacteria</taxon>
        <taxon>Candidatus Eiseniibacteriota</taxon>
    </lineage>
</organism>
<dbReference type="Pfam" id="PF00266">
    <property type="entry name" value="Aminotran_5"/>
    <property type="match status" value="1"/>
</dbReference>
<evidence type="ECO:0000259" key="2">
    <source>
        <dbReference type="Pfam" id="PF00266"/>
    </source>
</evidence>
<dbReference type="Gene3D" id="3.40.640.10">
    <property type="entry name" value="Type I PLP-dependent aspartate aminotransferase-like (Major domain)"/>
    <property type="match status" value="1"/>
</dbReference>
<dbReference type="InterPro" id="IPR015422">
    <property type="entry name" value="PyrdxlP-dep_Trfase_small"/>
</dbReference>
<dbReference type="SUPFAM" id="SSF53383">
    <property type="entry name" value="PLP-dependent transferases"/>
    <property type="match status" value="1"/>
</dbReference>
<keyword evidence="4" id="KW-0032">Aminotransferase</keyword>
<dbReference type="Proteomes" id="UP000316292">
    <property type="component" value="Unassembled WGS sequence"/>
</dbReference>
<evidence type="ECO:0000313" key="6">
    <source>
        <dbReference type="Proteomes" id="UP000320913"/>
    </source>
</evidence>
<comment type="caution">
    <text evidence="4">The sequence shown here is derived from an EMBL/GenBank/DDBJ whole genome shotgun (WGS) entry which is preliminary data.</text>
</comment>
<name>A0A538TA56_UNCEI</name>
<evidence type="ECO:0000313" key="5">
    <source>
        <dbReference type="Proteomes" id="UP000316292"/>
    </source>
</evidence>
<reference evidence="5 6" key="1">
    <citation type="journal article" date="2019" name="Nat. Microbiol.">
        <title>Mediterranean grassland soil C-N compound turnover is dependent on rainfall and depth, and is mediated by genomically divergent microorganisms.</title>
        <authorList>
            <person name="Diamond S."/>
            <person name="Andeer P.F."/>
            <person name="Li Z."/>
            <person name="Crits-Christoph A."/>
            <person name="Burstein D."/>
            <person name="Anantharaman K."/>
            <person name="Lane K.R."/>
            <person name="Thomas B.C."/>
            <person name="Pan C."/>
            <person name="Northen T.R."/>
            <person name="Banfield J.F."/>
        </authorList>
    </citation>
    <scope>NUCLEOTIDE SEQUENCE [LARGE SCALE GENOMIC DNA]</scope>
    <source>
        <strain evidence="3">WS_1</strain>
        <strain evidence="4">WS_5</strain>
    </source>
</reference>
<keyword evidence="4" id="KW-0808">Transferase</keyword>